<dbReference type="FunFam" id="3.30.565.10:FF:000023">
    <property type="entry name" value="PAS domain-containing sensor histidine kinase"/>
    <property type="match status" value="1"/>
</dbReference>
<proteinExistence type="predicted"/>
<evidence type="ECO:0000259" key="17">
    <source>
        <dbReference type="PROSITE" id="PS50113"/>
    </source>
</evidence>
<keyword evidence="10" id="KW-0067">ATP-binding</keyword>
<dbReference type="RefSeq" id="WP_072997959.1">
    <property type="nucleotide sequence ID" value="NZ_FQUM01000001.1"/>
</dbReference>
<dbReference type="NCBIfam" id="TIGR00229">
    <property type="entry name" value="sensory_box"/>
    <property type="match status" value="2"/>
</dbReference>
<dbReference type="Gene3D" id="3.30.565.10">
    <property type="entry name" value="Histidine kinase-like ATPase, C-terminal domain"/>
    <property type="match status" value="1"/>
</dbReference>
<evidence type="ECO:0000313" key="18">
    <source>
        <dbReference type="EMBL" id="SHE34032.1"/>
    </source>
</evidence>
<reference evidence="18 19" key="1">
    <citation type="submission" date="2016-11" db="EMBL/GenBank/DDBJ databases">
        <authorList>
            <person name="Jaros S."/>
            <person name="Januszkiewicz K."/>
            <person name="Wedrychowicz H."/>
        </authorList>
    </citation>
    <scope>NUCLEOTIDE SEQUENCE [LARGE SCALE GENOMIC DNA]</scope>
    <source>
        <strain evidence="18 19">DSM 26910</strain>
    </source>
</reference>
<dbReference type="Pfam" id="PF02518">
    <property type="entry name" value="HATPase_c"/>
    <property type="match status" value="1"/>
</dbReference>
<dbReference type="InterPro" id="IPR001610">
    <property type="entry name" value="PAC"/>
</dbReference>
<evidence type="ECO:0000259" key="14">
    <source>
        <dbReference type="PROSITE" id="PS50109"/>
    </source>
</evidence>
<feature type="domain" description="Response regulatory" evidence="15">
    <location>
        <begin position="9"/>
        <end position="125"/>
    </location>
</feature>
<gene>
    <name evidence="18" type="ORF">SAMN05444274_10199</name>
</gene>
<evidence type="ECO:0000256" key="6">
    <source>
        <dbReference type="ARBA" id="ARBA00022553"/>
    </source>
</evidence>
<evidence type="ECO:0000256" key="9">
    <source>
        <dbReference type="ARBA" id="ARBA00022777"/>
    </source>
</evidence>
<dbReference type="GO" id="GO:0005886">
    <property type="term" value="C:plasma membrane"/>
    <property type="evidence" value="ECO:0007669"/>
    <property type="project" value="UniProtKB-SubCell"/>
</dbReference>
<evidence type="ECO:0000256" key="11">
    <source>
        <dbReference type="ARBA" id="ARBA00023012"/>
    </source>
</evidence>
<evidence type="ECO:0000256" key="8">
    <source>
        <dbReference type="ARBA" id="ARBA00022741"/>
    </source>
</evidence>
<keyword evidence="19" id="KW-1185">Reference proteome</keyword>
<dbReference type="AlphaFoldDB" id="A0A1M4SPD0"/>
<dbReference type="SMART" id="SM00086">
    <property type="entry name" value="PAC"/>
    <property type="match status" value="2"/>
</dbReference>
<dbReference type="EC" id="2.7.13.3" evidence="4"/>
<dbReference type="InterPro" id="IPR000014">
    <property type="entry name" value="PAS"/>
</dbReference>
<keyword evidence="9 18" id="KW-0418">Kinase</keyword>
<dbReference type="Pfam" id="PF13426">
    <property type="entry name" value="PAS_9"/>
    <property type="match status" value="2"/>
</dbReference>
<comment type="subcellular location">
    <subcellularLocation>
        <location evidence="2">Cell membrane</location>
    </subcellularLocation>
    <subcellularLocation>
        <location evidence="3">Membrane raft</location>
        <topology evidence="3">Multi-pass membrane protein</topology>
    </subcellularLocation>
</comment>
<dbReference type="CDD" id="cd00082">
    <property type="entry name" value="HisKA"/>
    <property type="match status" value="1"/>
</dbReference>
<feature type="modified residue" description="4-aspartylphosphate" evidence="13">
    <location>
        <position position="60"/>
    </location>
</feature>
<evidence type="ECO:0000313" key="19">
    <source>
        <dbReference type="Proteomes" id="UP000184164"/>
    </source>
</evidence>
<dbReference type="GO" id="GO:0045121">
    <property type="term" value="C:membrane raft"/>
    <property type="evidence" value="ECO:0007669"/>
    <property type="project" value="UniProtKB-SubCell"/>
</dbReference>
<keyword evidence="11" id="KW-0902">Two-component regulatory system</keyword>
<evidence type="ECO:0000256" key="4">
    <source>
        <dbReference type="ARBA" id="ARBA00012438"/>
    </source>
</evidence>
<feature type="domain" description="PAS" evidence="16">
    <location>
        <begin position="262"/>
        <end position="308"/>
    </location>
</feature>
<dbReference type="Pfam" id="PF00512">
    <property type="entry name" value="HisKA"/>
    <property type="match status" value="1"/>
</dbReference>
<dbReference type="InterPro" id="IPR035965">
    <property type="entry name" value="PAS-like_dom_sf"/>
</dbReference>
<keyword evidence="12" id="KW-0472">Membrane</keyword>
<keyword evidence="8" id="KW-0547">Nucleotide-binding</keyword>
<evidence type="ECO:0000256" key="10">
    <source>
        <dbReference type="ARBA" id="ARBA00022840"/>
    </source>
</evidence>
<dbReference type="InterPro" id="IPR036097">
    <property type="entry name" value="HisK_dim/P_sf"/>
</dbReference>
<sequence>MYKKNQPIKILFVEDLPTDAEMARREIQKEGIKFTYRLVDSESDFRKELADFNPDIVVSDYSMPSFDGMSALKITRAHSPFLPFVVLTGSMNEETAVSCMKAGANDYVIKEQIKRLPFAVAETIEKSRTRIEKVRMQQQLQSSLEEYRDLINGMSETVWIFQPNGKLLDVNNTAVEILGYTREELSQKGPWGVNSNLTNEAMAKIADAVLNGKVQFFQTVHTTKAGKNIPVEVVSSLIKYRGEKAILSVVRDITDRIEIEDQLKLLSRSVEQSPVATIITNPEGTIEYVNKAFTKISGYLYEEAIGKTPRILKSGKHTNEFYNDLWTTIKSGKEWHGEMMNRNKSGEMYWADVSISPMLNSNGEITHFISVREDVTEKKNMIDNLVKAKEKAEESDRLKSAFLANMSHEIRTPMNGILGFTELLKEPKLSGKEQKEYIRIIQKSGERMLNTINDLIEISRIESGTLDIQTTEVNVNVLIDYLYNFFKADADKKGLILTQEKGTTFSNAFIKTDQEKLNKVFVNLIKNAIKYTHEGSVAFGYRMQDDEMEFFVKDTGIGIDKEQQKVVFERFVQADLSISKLYEGAGLGLSIAKAYIGMLGGEIWLQSEKSKGTQFFFTIPQMNDKTELEHTNSVHEPEAGNSVLNKLTILVAEDDFSGKVYLSELLDGKCKKLFFAENGEEAVRLFSEHPDIDLILMDIKMPEMNGFQATREIKKVNPEVVVIAQTACALSGDKEKAFNAGCNDYLTKPFSRENLLEMVTKYCT</sequence>
<dbReference type="Proteomes" id="UP000184164">
    <property type="component" value="Unassembled WGS sequence"/>
</dbReference>
<dbReference type="InterPro" id="IPR004358">
    <property type="entry name" value="Sig_transdc_His_kin-like_C"/>
</dbReference>
<evidence type="ECO:0000259" key="16">
    <source>
        <dbReference type="PROSITE" id="PS50112"/>
    </source>
</evidence>
<evidence type="ECO:0000256" key="2">
    <source>
        <dbReference type="ARBA" id="ARBA00004236"/>
    </source>
</evidence>
<feature type="domain" description="Response regulatory" evidence="15">
    <location>
        <begin position="648"/>
        <end position="763"/>
    </location>
</feature>
<dbReference type="GO" id="GO:0000155">
    <property type="term" value="F:phosphorelay sensor kinase activity"/>
    <property type="evidence" value="ECO:0007669"/>
    <property type="project" value="InterPro"/>
</dbReference>
<dbReference type="Gene3D" id="1.10.287.130">
    <property type="match status" value="1"/>
</dbReference>
<feature type="domain" description="Histidine kinase" evidence="14">
    <location>
        <begin position="405"/>
        <end position="623"/>
    </location>
</feature>
<dbReference type="InterPro" id="IPR003661">
    <property type="entry name" value="HisK_dim/P_dom"/>
</dbReference>
<dbReference type="InterPro" id="IPR003594">
    <property type="entry name" value="HATPase_dom"/>
</dbReference>
<evidence type="ECO:0000256" key="3">
    <source>
        <dbReference type="ARBA" id="ARBA00004314"/>
    </source>
</evidence>
<dbReference type="CDD" id="cd17546">
    <property type="entry name" value="REC_hyHK_CKI1_RcsC-like"/>
    <property type="match status" value="1"/>
</dbReference>
<dbReference type="InterPro" id="IPR011006">
    <property type="entry name" value="CheY-like_superfamily"/>
</dbReference>
<evidence type="ECO:0000256" key="13">
    <source>
        <dbReference type="PROSITE-ProRule" id="PRU00169"/>
    </source>
</evidence>
<keyword evidence="6 13" id="KW-0597">Phosphoprotein</keyword>
<dbReference type="InterPro" id="IPR036890">
    <property type="entry name" value="HATPase_C_sf"/>
</dbReference>
<dbReference type="InterPro" id="IPR000700">
    <property type="entry name" value="PAS-assoc_C"/>
</dbReference>
<dbReference type="SUPFAM" id="SSF55874">
    <property type="entry name" value="ATPase domain of HSP90 chaperone/DNA topoisomerase II/histidine kinase"/>
    <property type="match status" value="1"/>
</dbReference>
<evidence type="ECO:0000256" key="12">
    <source>
        <dbReference type="ARBA" id="ARBA00023136"/>
    </source>
</evidence>
<dbReference type="SMART" id="SM00387">
    <property type="entry name" value="HATPase_c"/>
    <property type="match status" value="1"/>
</dbReference>
<comment type="catalytic activity">
    <reaction evidence="1">
        <text>ATP + protein L-histidine = ADP + protein N-phospho-L-histidine.</text>
        <dbReference type="EC" id="2.7.13.3"/>
    </reaction>
</comment>
<evidence type="ECO:0000256" key="1">
    <source>
        <dbReference type="ARBA" id="ARBA00000085"/>
    </source>
</evidence>
<dbReference type="SMART" id="SM00091">
    <property type="entry name" value="PAS"/>
    <property type="match status" value="2"/>
</dbReference>
<dbReference type="SMART" id="SM00388">
    <property type="entry name" value="HisKA"/>
    <property type="match status" value="1"/>
</dbReference>
<dbReference type="Pfam" id="PF00072">
    <property type="entry name" value="Response_reg"/>
    <property type="match status" value="2"/>
</dbReference>
<accession>A0A1M4SPD0</accession>
<dbReference type="InterPro" id="IPR001789">
    <property type="entry name" value="Sig_transdc_resp-reg_receiver"/>
</dbReference>
<feature type="domain" description="PAC" evidence="17">
    <location>
        <begin position="333"/>
        <end position="387"/>
    </location>
</feature>
<dbReference type="PROSITE" id="PS50110">
    <property type="entry name" value="RESPONSE_REGULATORY"/>
    <property type="match status" value="2"/>
</dbReference>
<dbReference type="EMBL" id="FQUM01000001">
    <property type="protein sequence ID" value="SHE34032.1"/>
    <property type="molecule type" value="Genomic_DNA"/>
</dbReference>
<evidence type="ECO:0000256" key="7">
    <source>
        <dbReference type="ARBA" id="ARBA00022679"/>
    </source>
</evidence>
<dbReference type="CDD" id="cd16922">
    <property type="entry name" value="HATPase_EvgS-ArcB-TorS-like"/>
    <property type="match status" value="1"/>
</dbReference>
<organism evidence="18 19">
    <name type="scientific">Mariniphaga anaerophila</name>
    <dbReference type="NCBI Taxonomy" id="1484053"/>
    <lineage>
        <taxon>Bacteria</taxon>
        <taxon>Pseudomonadati</taxon>
        <taxon>Bacteroidota</taxon>
        <taxon>Bacteroidia</taxon>
        <taxon>Marinilabiliales</taxon>
        <taxon>Prolixibacteraceae</taxon>
        <taxon>Mariniphaga</taxon>
    </lineage>
</organism>
<dbReference type="OrthoDB" id="9796457at2"/>
<dbReference type="SUPFAM" id="SSF52172">
    <property type="entry name" value="CheY-like"/>
    <property type="match status" value="2"/>
</dbReference>
<name>A0A1M4SPD0_9BACT</name>
<keyword evidence="7" id="KW-0808">Transferase</keyword>
<feature type="modified residue" description="4-aspartylphosphate" evidence="13">
    <location>
        <position position="698"/>
    </location>
</feature>
<evidence type="ECO:0000256" key="5">
    <source>
        <dbReference type="ARBA" id="ARBA00022475"/>
    </source>
</evidence>
<dbReference type="InterPro" id="IPR005467">
    <property type="entry name" value="His_kinase_dom"/>
</dbReference>
<dbReference type="PROSITE" id="PS50112">
    <property type="entry name" value="PAS"/>
    <property type="match status" value="2"/>
</dbReference>
<dbReference type="CDD" id="cd00130">
    <property type="entry name" value="PAS"/>
    <property type="match status" value="2"/>
</dbReference>
<dbReference type="PRINTS" id="PR00344">
    <property type="entry name" value="BCTRLSENSOR"/>
</dbReference>
<dbReference type="PROSITE" id="PS50109">
    <property type="entry name" value="HIS_KIN"/>
    <property type="match status" value="1"/>
</dbReference>
<feature type="domain" description="PAS" evidence="16">
    <location>
        <begin position="143"/>
        <end position="185"/>
    </location>
</feature>
<dbReference type="SUPFAM" id="SSF55785">
    <property type="entry name" value="PYP-like sensor domain (PAS domain)"/>
    <property type="match status" value="2"/>
</dbReference>
<dbReference type="STRING" id="1484053.SAMN05444274_10199"/>
<protein>
    <recommendedName>
        <fullName evidence="4">histidine kinase</fullName>
        <ecNumber evidence="4">2.7.13.3</ecNumber>
    </recommendedName>
</protein>
<dbReference type="PROSITE" id="PS50113">
    <property type="entry name" value="PAC"/>
    <property type="match status" value="1"/>
</dbReference>
<dbReference type="PANTHER" id="PTHR43047">
    <property type="entry name" value="TWO-COMPONENT HISTIDINE PROTEIN KINASE"/>
    <property type="match status" value="1"/>
</dbReference>
<dbReference type="FunFam" id="1.10.287.130:FF:000001">
    <property type="entry name" value="Two-component sensor histidine kinase"/>
    <property type="match status" value="1"/>
</dbReference>
<dbReference type="SMART" id="SM00448">
    <property type="entry name" value="REC"/>
    <property type="match status" value="2"/>
</dbReference>
<evidence type="ECO:0000259" key="15">
    <source>
        <dbReference type="PROSITE" id="PS50110"/>
    </source>
</evidence>
<keyword evidence="5" id="KW-1003">Cell membrane</keyword>
<dbReference type="Gene3D" id="3.40.50.2300">
    <property type="match status" value="2"/>
</dbReference>
<dbReference type="SUPFAM" id="SSF47384">
    <property type="entry name" value="Homodimeric domain of signal transducing histidine kinase"/>
    <property type="match status" value="1"/>
</dbReference>
<dbReference type="Gene3D" id="3.30.450.20">
    <property type="entry name" value="PAS domain"/>
    <property type="match status" value="2"/>
</dbReference>
<dbReference type="GO" id="GO:0005524">
    <property type="term" value="F:ATP binding"/>
    <property type="evidence" value="ECO:0007669"/>
    <property type="project" value="UniProtKB-KW"/>
</dbReference>
<dbReference type="CDD" id="cd00156">
    <property type="entry name" value="REC"/>
    <property type="match status" value="1"/>
</dbReference>